<dbReference type="PANTHER" id="PTHR11070">
    <property type="entry name" value="UVRD / RECB / PCRA DNA HELICASE FAMILY MEMBER"/>
    <property type="match status" value="1"/>
</dbReference>
<dbReference type="InterPro" id="IPR000212">
    <property type="entry name" value="DNA_helicase_UvrD/REP"/>
</dbReference>
<keyword evidence="6" id="KW-0238">DNA-binding</keyword>
<dbReference type="CDD" id="cd17932">
    <property type="entry name" value="DEXQc_UvrD"/>
    <property type="match status" value="1"/>
</dbReference>
<dbReference type="PROSITE" id="PS51198">
    <property type="entry name" value="UVRD_HELICASE_ATP_BIND"/>
    <property type="match status" value="1"/>
</dbReference>
<dbReference type="InterPro" id="IPR013986">
    <property type="entry name" value="DExx_box_DNA_helicase_dom_sf"/>
</dbReference>
<evidence type="ECO:0000256" key="11">
    <source>
        <dbReference type="ARBA" id="ARBA00034923"/>
    </source>
</evidence>
<proteinExistence type="inferred from homology"/>
<evidence type="ECO:0000256" key="1">
    <source>
        <dbReference type="ARBA" id="ARBA00009922"/>
    </source>
</evidence>
<evidence type="ECO:0000313" key="17">
    <source>
        <dbReference type="Proteomes" id="UP000193307"/>
    </source>
</evidence>
<dbReference type="GO" id="GO:0016887">
    <property type="term" value="F:ATP hydrolysis activity"/>
    <property type="evidence" value="ECO:0007669"/>
    <property type="project" value="RHEA"/>
</dbReference>
<dbReference type="OrthoDB" id="9806690at2"/>
<dbReference type="Gene3D" id="3.40.50.300">
    <property type="entry name" value="P-loop containing nucleotide triphosphate hydrolases"/>
    <property type="match status" value="3"/>
</dbReference>
<dbReference type="EC" id="5.6.2.4" evidence="10"/>
<dbReference type="RefSeq" id="WP_085849045.1">
    <property type="nucleotide sequence ID" value="NZ_FNZV01000004.1"/>
</dbReference>
<feature type="binding site" evidence="13">
    <location>
        <begin position="56"/>
        <end position="63"/>
    </location>
    <ligand>
        <name>ATP</name>
        <dbReference type="ChEBI" id="CHEBI:30616"/>
    </ligand>
</feature>
<comment type="similarity">
    <text evidence="1">Belongs to the helicase family. UvrD subfamily.</text>
</comment>
<dbReference type="SUPFAM" id="SSF52540">
    <property type="entry name" value="P-loop containing nucleoside triphosphate hydrolases"/>
    <property type="match status" value="1"/>
</dbReference>
<dbReference type="STRING" id="658057.SAMN04488032_104185"/>
<keyword evidence="4 13" id="KW-0347">Helicase</keyword>
<dbReference type="GO" id="GO:0009314">
    <property type="term" value="P:response to radiation"/>
    <property type="evidence" value="ECO:0007669"/>
    <property type="project" value="UniProtKB-ARBA"/>
</dbReference>
<dbReference type="Gene3D" id="1.10.486.10">
    <property type="entry name" value="PCRA, domain 4"/>
    <property type="match status" value="1"/>
</dbReference>
<organism evidence="16 17">
    <name type="scientific">Pacificibacter marinus</name>
    <dbReference type="NCBI Taxonomy" id="658057"/>
    <lineage>
        <taxon>Bacteria</taxon>
        <taxon>Pseudomonadati</taxon>
        <taxon>Pseudomonadota</taxon>
        <taxon>Alphaproteobacteria</taxon>
        <taxon>Rhodobacterales</taxon>
        <taxon>Roseobacteraceae</taxon>
        <taxon>Pacificibacter</taxon>
    </lineage>
</organism>
<protein>
    <recommendedName>
        <fullName evidence="10">DNA 3'-5' helicase</fullName>
        <ecNumber evidence="10">5.6.2.4</ecNumber>
    </recommendedName>
    <alternativeName>
        <fullName evidence="11">DNA 3'-5' helicase II</fullName>
    </alternativeName>
</protein>
<dbReference type="Proteomes" id="UP000193307">
    <property type="component" value="Unassembled WGS sequence"/>
</dbReference>
<evidence type="ECO:0000256" key="13">
    <source>
        <dbReference type="PROSITE-ProRule" id="PRU00560"/>
    </source>
</evidence>
<keyword evidence="7" id="KW-0413">Isomerase</keyword>
<dbReference type="GO" id="GO:0005524">
    <property type="term" value="F:ATP binding"/>
    <property type="evidence" value="ECO:0007669"/>
    <property type="project" value="UniProtKB-UniRule"/>
</dbReference>
<keyword evidence="17" id="KW-1185">Reference proteome</keyword>
<comment type="catalytic activity">
    <reaction evidence="9">
        <text>Couples ATP hydrolysis with the unwinding of duplex DNA by translocating in the 3'-5' direction.</text>
        <dbReference type="EC" id="5.6.2.4"/>
    </reaction>
</comment>
<dbReference type="GO" id="GO:0003677">
    <property type="term" value="F:DNA binding"/>
    <property type="evidence" value="ECO:0007669"/>
    <property type="project" value="UniProtKB-KW"/>
</dbReference>
<dbReference type="EMBL" id="FWFW01000005">
    <property type="protein sequence ID" value="SLN41165.1"/>
    <property type="molecule type" value="Genomic_DNA"/>
</dbReference>
<feature type="domain" description="UvrD-like helicase ATP-binding" evidence="14">
    <location>
        <begin position="35"/>
        <end position="315"/>
    </location>
</feature>
<dbReference type="GO" id="GO:0005829">
    <property type="term" value="C:cytosol"/>
    <property type="evidence" value="ECO:0007669"/>
    <property type="project" value="TreeGrafter"/>
</dbReference>
<evidence type="ECO:0000256" key="10">
    <source>
        <dbReference type="ARBA" id="ARBA00034808"/>
    </source>
</evidence>
<dbReference type="Pfam" id="PF13361">
    <property type="entry name" value="UvrD_C"/>
    <property type="match status" value="2"/>
</dbReference>
<dbReference type="GO" id="GO:0000725">
    <property type="term" value="P:recombinational repair"/>
    <property type="evidence" value="ECO:0007669"/>
    <property type="project" value="TreeGrafter"/>
</dbReference>
<keyword evidence="2 13" id="KW-0547">Nucleotide-binding</keyword>
<keyword evidence="5 13" id="KW-0067">ATP-binding</keyword>
<dbReference type="PANTHER" id="PTHR11070:SF2">
    <property type="entry name" value="ATP-DEPENDENT DNA HELICASE SRS2"/>
    <property type="match status" value="1"/>
</dbReference>
<dbReference type="CDD" id="cd18807">
    <property type="entry name" value="SF1_C_UvrD"/>
    <property type="match status" value="1"/>
</dbReference>
<evidence type="ECO:0000256" key="5">
    <source>
        <dbReference type="ARBA" id="ARBA00022840"/>
    </source>
</evidence>
<name>A0A1Y5SMG9_9RHOB</name>
<dbReference type="GO" id="GO:0043138">
    <property type="term" value="F:3'-5' DNA helicase activity"/>
    <property type="evidence" value="ECO:0007669"/>
    <property type="project" value="UniProtKB-EC"/>
</dbReference>
<evidence type="ECO:0000259" key="15">
    <source>
        <dbReference type="PROSITE" id="PS51217"/>
    </source>
</evidence>
<dbReference type="FunFam" id="3.40.50.300:FF:001890">
    <property type="entry name" value="DNA helicase"/>
    <property type="match status" value="1"/>
</dbReference>
<evidence type="ECO:0000256" key="12">
    <source>
        <dbReference type="ARBA" id="ARBA00048988"/>
    </source>
</evidence>
<evidence type="ECO:0000256" key="9">
    <source>
        <dbReference type="ARBA" id="ARBA00034617"/>
    </source>
</evidence>
<evidence type="ECO:0000313" key="16">
    <source>
        <dbReference type="EMBL" id="SLN41165.1"/>
    </source>
</evidence>
<comment type="catalytic activity">
    <reaction evidence="12">
        <text>ATP + H2O = ADP + phosphate + H(+)</text>
        <dbReference type="Rhea" id="RHEA:13065"/>
        <dbReference type="ChEBI" id="CHEBI:15377"/>
        <dbReference type="ChEBI" id="CHEBI:15378"/>
        <dbReference type="ChEBI" id="CHEBI:30616"/>
        <dbReference type="ChEBI" id="CHEBI:43474"/>
        <dbReference type="ChEBI" id="CHEBI:456216"/>
        <dbReference type="EC" id="5.6.2.4"/>
    </reaction>
</comment>
<gene>
    <name evidence="16" type="primary">pcrA</name>
    <name evidence="16" type="ORF">PAM7971_01892</name>
</gene>
<dbReference type="InterPro" id="IPR014017">
    <property type="entry name" value="DNA_helicase_UvrD-like_C"/>
</dbReference>
<reference evidence="16 17" key="1">
    <citation type="submission" date="2017-03" db="EMBL/GenBank/DDBJ databases">
        <authorList>
            <person name="Afonso C.L."/>
            <person name="Miller P.J."/>
            <person name="Scott M.A."/>
            <person name="Spackman E."/>
            <person name="Goraichik I."/>
            <person name="Dimitrov K.M."/>
            <person name="Suarez D.L."/>
            <person name="Swayne D.E."/>
        </authorList>
    </citation>
    <scope>NUCLEOTIDE SEQUENCE [LARGE SCALE GENOMIC DNA]</scope>
    <source>
        <strain evidence="16 17">CECT 7971</strain>
    </source>
</reference>
<feature type="domain" description="UvrD-like helicase C-terminal" evidence="15">
    <location>
        <begin position="316"/>
        <end position="685"/>
    </location>
</feature>
<evidence type="ECO:0000256" key="4">
    <source>
        <dbReference type="ARBA" id="ARBA00022806"/>
    </source>
</evidence>
<dbReference type="AlphaFoldDB" id="A0A1Y5SMG9"/>
<dbReference type="PROSITE" id="PS51217">
    <property type="entry name" value="UVRD_HELICASE_CTER"/>
    <property type="match status" value="1"/>
</dbReference>
<evidence type="ECO:0000256" key="3">
    <source>
        <dbReference type="ARBA" id="ARBA00022801"/>
    </source>
</evidence>
<evidence type="ECO:0000256" key="7">
    <source>
        <dbReference type="ARBA" id="ARBA00023235"/>
    </source>
</evidence>
<dbReference type="FunFam" id="1.10.10.160:FF:000001">
    <property type="entry name" value="ATP-dependent DNA helicase"/>
    <property type="match status" value="1"/>
</dbReference>
<evidence type="ECO:0000256" key="2">
    <source>
        <dbReference type="ARBA" id="ARBA00022741"/>
    </source>
</evidence>
<comment type="function">
    <text evidence="8">Has both ATPase and helicase activities. Unwinds DNA duplexes with 3' to 5' polarity with respect to the bound strand and initiates unwinding most effectively when a single-stranded region is present. Involved in the post-incision events of nucleotide excision repair and methyl-directed mismatch repair.</text>
</comment>
<evidence type="ECO:0000256" key="8">
    <source>
        <dbReference type="ARBA" id="ARBA00025289"/>
    </source>
</evidence>
<dbReference type="InterPro" id="IPR014016">
    <property type="entry name" value="UvrD-like_ATP-bd"/>
</dbReference>
<evidence type="ECO:0000259" key="14">
    <source>
        <dbReference type="PROSITE" id="PS51198"/>
    </source>
</evidence>
<sequence>MSRFDEEDAFEAAVAPSGGSLTQRAMAARPMPYLDGLNPAQREAVETLDGPVLMLAGAGTGKTKALTCRIAHLLNTGRARQNEILAVTFTNKAAREMKSRVSDLMGNPVAGMPCLGTFHSVCVKQLRRHAELVGLKSNFTILDTDDVVRLLKQLIKAEGIDEKRWPARQLAGVIDAWKNRALTPAKVSASDDEAFNGYGVKLYRQYQDRLKALNACDFGDLLLHMVTIFQTHPDLLDQYQRWYKYILVDEYQDTNVAQYLWLRLLGAAHKNVCCVGDDDQSIYGWRGAEVGNILRFEKDFPGAKVVRLEQNYRSTPHILAAASGVIAGNSNRLGKELWTAETDGELVRLIGHWDYEDEARSIGEKIEDLRDGKALEARKRYNPRSTSFAAELERLIKKGLPPESEDEYLTRVFTTGAVYTDLKIQNTVLALLRDKPNAENMLKSVLASPVDRFSPDEMAILVRASHQMRAFEDRFLKIGLAYRVIGGPKFYERLECRDAIAYFRVVMQPEDDLAFERIINTPKRGVGPKALLDIQSMARSNGVSLKEGARLAVQEGLLKGKAKGAVAELVTQLDTWSSLAEQQIRYPGLDDEDAVVESVDYVPAEITHVELAERILDESGYTTMWQNDKNPDSPGRLENLKELVKGLDEHDNLSGFLENVALSVDNDANEYDPKVTIMTLHGAKGLEFPVVFLPGWEEGLFPSQRSMDESGLSGLEEERRLAYVGITRAEELCTISFASNRPVFGQWQSQLPSRFIDEIPEEHVDVLSPASMGSGFGSPRSGDGFGGGSASFDDRVSDADVYNSPGWKRLKSRAQRSPAAKPVTLNVKATTSFTTGERVFHIKFGYGEVMDIDGDKLTIEFDHAGSKKLVASFVKPASEASDAPF</sequence>
<dbReference type="Pfam" id="PF00580">
    <property type="entry name" value="UvrD-helicase"/>
    <property type="match status" value="1"/>
</dbReference>
<dbReference type="InterPro" id="IPR027417">
    <property type="entry name" value="P-loop_NTPase"/>
</dbReference>
<accession>A0A1Y5SMG9</accession>
<dbReference type="Gene3D" id="1.10.10.160">
    <property type="match status" value="1"/>
</dbReference>
<keyword evidence="3 13" id="KW-0378">Hydrolase</keyword>
<evidence type="ECO:0000256" key="6">
    <source>
        <dbReference type="ARBA" id="ARBA00023125"/>
    </source>
</evidence>
<dbReference type="GO" id="GO:0033202">
    <property type="term" value="C:DNA helicase complex"/>
    <property type="evidence" value="ECO:0007669"/>
    <property type="project" value="TreeGrafter"/>
</dbReference>